<evidence type="ECO:0000313" key="17">
    <source>
        <dbReference type="EMBL" id="GAB47383.1"/>
    </source>
</evidence>
<feature type="compositionally biased region" description="Basic residues" evidence="14">
    <location>
        <begin position="278"/>
        <end position="290"/>
    </location>
</feature>
<organism evidence="17 18">
    <name type="scientific">Mobilicoccus pelagius NBRC 104925</name>
    <dbReference type="NCBI Taxonomy" id="1089455"/>
    <lineage>
        <taxon>Bacteria</taxon>
        <taxon>Bacillati</taxon>
        <taxon>Actinomycetota</taxon>
        <taxon>Actinomycetes</taxon>
        <taxon>Micrococcales</taxon>
        <taxon>Dermatophilaceae</taxon>
        <taxon>Mobilicoccus</taxon>
    </lineage>
</organism>
<evidence type="ECO:0000256" key="7">
    <source>
        <dbReference type="ARBA" id="ARBA00022833"/>
    </source>
</evidence>
<dbReference type="Pfam" id="PF06831">
    <property type="entry name" value="H2TH"/>
    <property type="match status" value="1"/>
</dbReference>
<sequence>MPEGDTVLRTARRLHAAFAGEVLRRTELRWGERDADVLVGATTSEVVARGKHLLHRTESGWTLHSHLRMEGSWRIAAASEPVPHRADVRAVLATDVWTGLGLRLGMLDLVRTDDEHRLVGHLGPDVLGADWDEDLAVAHLLASPTTIGAALLDQRNLAGVGTLYCSESLFLEKMQPWTPARDLAEADVRRVVRRAHRLLHANVEHAVQSTTGSRRVGESVHVHARSGRACRRCRGSVRVAMIGPPTQERTMFYCPTCQGGLAPNDDGARQQPLGTGPAKRRRGYIARGRG</sequence>
<protein>
    <recommendedName>
        <fullName evidence="2">DNA-(apurinic or apyrimidinic site) lyase</fullName>
        <ecNumber evidence="2">4.2.99.18</ecNumber>
    </recommendedName>
</protein>
<evidence type="ECO:0000256" key="4">
    <source>
        <dbReference type="ARBA" id="ARBA00022763"/>
    </source>
</evidence>
<evidence type="ECO:0000256" key="8">
    <source>
        <dbReference type="ARBA" id="ARBA00023125"/>
    </source>
</evidence>
<evidence type="ECO:0000256" key="2">
    <source>
        <dbReference type="ARBA" id="ARBA00012720"/>
    </source>
</evidence>
<dbReference type="SMART" id="SM00898">
    <property type="entry name" value="Fapy_DNA_glyco"/>
    <property type="match status" value="1"/>
</dbReference>
<keyword evidence="4" id="KW-0227">DNA damage</keyword>
<keyword evidence="7" id="KW-0862">Zinc</keyword>
<keyword evidence="8" id="KW-0238">DNA-binding</keyword>
<dbReference type="SUPFAM" id="SSF81624">
    <property type="entry name" value="N-terminal domain of MutM-like DNA repair proteins"/>
    <property type="match status" value="1"/>
</dbReference>
<dbReference type="InterPro" id="IPR012319">
    <property type="entry name" value="FPG_cat"/>
</dbReference>
<evidence type="ECO:0000256" key="14">
    <source>
        <dbReference type="SAM" id="MobiDB-lite"/>
    </source>
</evidence>
<dbReference type="InterPro" id="IPR015886">
    <property type="entry name" value="H2TH_FPG"/>
</dbReference>
<dbReference type="GO" id="GO:0140078">
    <property type="term" value="F:class I DNA-(apurinic or apyrimidinic site) endonuclease activity"/>
    <property type="evidence" value="ECO:0007669"/>
    <property type="project" value="UniProtKB-EC"/>
</dbReference>
<dbReference type="SMART" id="SM01232">
    <property type="entry name" value="H2TH"/>
    <property type="match status" value="1"/>
</dbReference>
<dbReference type="Gene3D" id="1.10.8.50">
    <property type="match status" value="1"/>
</dbReference>
<dbReference type="EC" id="4.2.99.18" evidence="2"/>
<dbReference type="InterPro" id="IPR044090">
    <property type="entry name" value="Nei2_N"/>
</dbReference>
<dbReference type="GO" id="GO:0006284">
    <property type="term" value="P:base-excision repair"/>
    <property type="evidence" value="ECO:0007669"/>
    <property type="project" value="InterPro"/>
</dbReference>
<evidence type="ECO:0000256" key="9">
    <source>
        <dbReference type="ARBA" id="ARBA00023204"/>
    </source>
</evidence>
<evidence type="ECO:0000256" key="13">
    <source>
        <dbReference type="PROSITE-ProRule" id="PRU00391"/>
    </source>
</evidence>
<feature type="domain" description="Formamidopyrimidine-DNA glycosylase catalytic" evidence="16">
    <location>
        <begin position="2"/>
        <end position="92"/>
    </location>
</feature>
<dbReference type="InterPro" id="IPR010979">
    <property type="entry name" value="Ribosomal_uS13-like_H2TH"/>
</dbReference>
<dbReference type="PROSITE" id="PS51066">
    <property type="entry name" value="ZF_FPG_2"/>
    <property type="match status" value="1"/>
</dbReference>
<dbReference type="GO" id="GO:0000703">
    <property type="term" value="F:oxidized pyrimidine nucleobase lesion DNA N-glycosylase activity"/>
    <property type="evidence" value="ECO:0007669"/>
    <property type="project" value="TreeGrafter"/>
</dbReference>
<keyword evidence="10" id="KW-0456">Lyase</keyword>
<dbReference type="InterPro" id="IPR035937">
    <property type="entry name" value="FPG_N"/>
</dbReference>
<dbReference type="SUPFAM" id="SSF57716">
    <property type="entry name" value="Glucocorticoid receptor-like (DNA-binding domain)"/>
    <property type="match status" value="1"/>
</dbReference>
<dbReference type="PROSITE" id="PS51068">
    <property type="entry name" value="FPG_CAT"/>
    <property type="match status" value="1"/>
</dbReference>
<evidence type="ECO:0000256" key="3">
    <source>
        <dbReference type="ARBA" id="ARBA00022723"/>
    </source>
</evidence>
<keyword evidence="9" id="KW-0234">DNA repair</keyword>
<comment type="similarity">
    <text evidence="1">Belongs to the FPG family.</text>
</comment>
<dbReference type="EMBL" id="BAFE01000009">
    <property type="protein sequence ID" value="GAB47383.1"/>
    <property type="molecule type" value="Genomic_DNA"/>
</dbReference>
<proteinExistence type="inferred from homology"/>
<dbReference type="RefSeq" id="WP_009481281.1">
    <property type="nucleotide sequence ID" value="NZ_BAFE01000009.1"/>
</dbReference>
<evidence type="ECO:0000256" key="10">
    <source>
        <dbReference type="ARBA" id="ARBA00023239"/>
    </source>
</evidence>
<evidence type="ECO:0000256" key="12">
    <source>
        <dbReference type="ARBA" id="ARBA00023295"/>
    </source>
</evidence>
<keyword evidence="18" id="KW-1185">Reference proteome</keyword>
<evidence type="ECO:0000256" key="6">
    <source>
        <dbReference type="ARBA" id="ARBA00022801"/>
    </source>
</evidence>
<dbReference type="Proteomes" id="UP000004367">
    <property type="component" value="Unassembled WGS sequence"/>
</dbReference>
<evidence type="ECO:0000256" key="5">
    <source>
        <dbReference type="ARBA" id="ARBA00022771"/>
    </source>
</evidence>
<accession>H5UNS5</accession>
<dbReference type="PANTHER" id="PTHR42697">
    <property type="entry name" value="ENDONUCLEASE 8"/>
    <property type="match status" value="1"/>
</dbReference>
<dbReference type="SUPFAM" id="SSF46946">
    <property type="entry name" value="S13-like H2TH domain"/>
    <property type="match status" value="1"/>
</dbReference>
<gene>
    <name evidence="17" type="ORF">MOPEL_009_00740</name>
</gene>
<dbReference type="GO" id="GO:0003684">
    <property type="term" value="F:damaged DNA binding"/>
    <property type="evidence" value="ECO:0007669"/>
    <property type="project" value="InterPro"/>
</dbReference>
<dbReference type="eggNOG" id="COG0266">
    <property type="taxonomic scope" value="Bacteria"/>
</dbReference>
<dbReference type="PANTHER" id="PTHR42697:SF1">
    <property type="entry name" value="ENDONUCLEASE 8"/>
    <property type="match status" value="1"/>
</dbReference>
<evidence type="ECO:0000259" key="15">
    <source>
        <dbReference type="PROSITE" id="PS51066"/>
    </source>
</evidence>
<evidence type="ECO:0000259" key="16">
    <source>
        <dbReference type="PROSITE" id="PS51068"/>
    </source>
</evidence>
<keyword evidence="3" id="KW-0479">Metal-binding</keyword>
<dbReference type="AlphaFoldDB" id="H5UNS5"/>
<dbReference type="CDD" id="cd08971">
    <property type="entry name" value="AcNei2_N"/>
    <property type="match status" value="1"/>
</dbReference>
<keyword evidence="11" id="KW-0511">Multifunctional enzyme</keyword>
<name>H5UNS5_9MICO</name>
<dbReference type="InterPro" id="IPR000214">
    <property type="entry name" value="Znf_DNA_glyclase/AP_lyase"/>
</dbReference>
<reference evidence="17 18" key="1">
    <citation type="submission" date="2012-02" db="EMBL/GenBank/DDBJ databases">
        <title>Whole genome shotgun sequence of Mobilicoccus pelagius NBRC 104925.</title>
        <authorList>
            <person name="Yoshida Y."/>
            <person name="Hosoyama A."/>
            <person name="Tsuchikane K."/>
            <person name="Katsumata H."/>
            <person name="Yamazaki S."/>
            <person name="Fujita N."/>
        </authorList>
    </citation>
    <scope>NUCLEOTIDE SEQUENCE [LARGE SCALE GENOMIC DNA]</scope>
    <source>
        <strain evidence="17 18">NBRC 104925</strain>
    </source>
</reference>
<dbReference type="STRING" id="1089455.MOPEL_009_00740"/>
<keyword evidence="12" id="KW-0326">Glycosidase</keyword>
<dbReference type="Gene3D" id="3.20.190.10">
    <property type="entry name" value="MutM-like, N-terminal"/>
    <property type="match status" value="1"/>
</dbReference>
<keyword evidence="5 13" id="KW-0863">Zinc-finger</keyword>
<keyword evidence="6" id="KW-0378">Hydrolase</keyword>
<dbReference type="OrthoDB" id="9800855at2"/>
<evidence type="ECO:0000256" key="11">
    <source>
        <dbReference type="ARBA" id="ARBA00023268"/>
    </source>
</evidence>
<feature type="domain" description="FPG-type" evidence="15">
    <location>
        <begin position="221"/>
        <end position="259"/>
    </location>
</feature>
<feature type="region of interest" description="Disordered" evidence="14">
    <location>
        <begin position="263"/>
        <end position="290"/>
    </location>
</feature>
<dbReference type="Pfam" id="PF01149">
    <property type="entry name" value="Fapy_DNA_glyco"/>
    <property type="match status" value="1"/>
</dbReference>
<comment type="caution">
    <text evidence="17">The sequence shown here is derived from an EMBL/GenBank/DDBJ whole genome shotgun (WGS) entry which is preliminary data.</text>
</comment>
<evidence type="ECO:0000313" key="18">
    <source>
        <dbReference type="Proteomes" id="UP000004367"/>
    </source>
</evidence>
<evidence type="ECO:0000256" key="1">
    <source>
        <dbReference type="ARBA" id="ARBA00009409"/>
    </source>
</evidence>
<dbReference type="GO" id="GO:0008270">
    <property type="term" value="F:zinc ion binding"/>
    <property type="evidence" value="ECO:0007669"/>
    <property type="project" value="UniProtKB-KW"/>
</dbReference>